<evidence type="ECO:0000313" key="6">
    <source>
        <dbReference type="EMBL" id="ADK85426.1"/>
    </source>
</evidence>
<feature type="chain" id="PRO_5003150294" evidence="4">
    <location>
        <begin position="23"/>
        <end position="695"/>
    </location>
</feature>
<feature type="region of interest" description="Disordered" evidence="3">
    <location>
        <begin position="630"/>
        <end position="695"/>
    </location>
</feature>
<dbReference type="InterPro" id="IPR028082">
    <property type="entry name" value="Peripla_BP_I"/>
</dbReference>
<dbReference type="InterPro" id="IPR051010">
    <property type="entry name" value="BCAA_transport"/>
</dbReference>
<comment type="similarity">
    <text evidence="1">Belongs to the leucine-binding protein family.</text>
</comment>
<name>E1QIA9_DESB2</name>
<keyword evidence="6" id="KW-0675">Receptor</keyword>
<dbReference type="KEGG" id="dbr:Deba_2061"/>
<proteinExistence type="inferred from homology"/>
<dbReference type="RefSeq" id="WP_013258867.1">
    <property type="nucleotide sequence ID" value="NC_014365.1"/>
</dbReference>
<keyword evidence="7" id="KW-1185">Reference proteome</keyword>
<dbReference type="CDD" id="cd06339">
    <property type="entry name" value="PBP1_YraM_LppC_lipoprotein-like"/>
    <property type="match status" value="1"/>
</dbReference>
<feature type="compositionally biased region" description="Polar residues" evidence="3">
    <location>
        <begin position="657"/>
        <end position="667"/>
    </location>
</feature>
<feature type="compositionally biased region" description="Pro residues" evidence="3">
    <location>
        <begin position="668"/>
        <end position="677"/>
    </location>
</feature>
<evidence type="ECO:0000313" key="7">
    <source>
        <dbReference type="Proteomes" id="UP000009047"/>
    </source>
</evidence>
<protein>
    <submittedName>
        <fullName evidence="6">Extracellular ligand-binding receptor</fullName>
    </submittedName>
</protein>
<feature type="domain" description="Leucine-binding protein" evidence="5">
    <location>
        <begin position="275"/>
        <end position="622"/>
    </location>
</feature>
<dbReference type="Pfam" id="PF13458">
    <property type="entry name" value="Peripla_BP_6"/>
    <property type="match status" value="1"/>
</dbReference>
<accession>E1QIA9</accession>
<evidence type="ECO:0000256" key="2">
    <source>
        <dbReference type="ARBA" id="ARBA00022729"/>
    </source>
</evidence>
<dbReference type="PANTHER" id="PTHR30483:SF6">
    <property type="entry name" value="PERIPLASMIC BINDING PROTEIN OF ABC TRANSPORTER FOR NATURAL AMINO ACIDS"/>
    <property type="match status" value="1"/>
</dbReference>
<dbReference type="OrthoDB" id="5410879at2"/>
<dbReference type="InterPro" id="IPR028081">
    <property type="entry name" value="Leu-bd"/>
</dbReference>
<sequence length="695" mass="74544">MPRWINALALALALACAGCATTGPEPATPPLDAKTEVRALFKLGHERMANGQYQAAADAFRAAADGASDDGARQSAIFWLARAQAADGQDGPALRTLNGLKLAALAPAEQVRAQILHGDLERKAGQNDKAAGRLRALLFKPPAPLDGLQAKQALEDLCAALEKLGRHEEAAASYLRWAEQYGLTTPEHMARLADLAGQVRSESVALMEQKAATPQMRAALVLGLARAQLREGLLDQAGQTIERLRLDPQANAFEDQQRDLAAALAQARLVDPRAVGVILPLSGPYAATASQVLAAIELGLGLFRADGRGPTLYIEDSKGDPRSAAQAVDTLAVQRRVMAIIGPMRAATSLAAARQAAQHGVPLITLSRLEGVSQAAPCVFQNFFTPQEQVDVVLDEVMGKRHKRLIAILAPKSPYGQGFAELMEKSVIQRDGSVVRKIFYDQNLPDFSPQIKQLAALPPGNYRPGDPDSPAPVIDFEALFIPDGGARLGMIAPQLAYHDVIGIDLLGSSLWHDPVVLKTAGRYLEGCIFPVPFNPDDPRPMVREFVEAFSRNMGRKPNLLDAHGYDAAIMLRRIMDGPEAPRTRAEFCRQLSQASAVEGVCGQISVGSDGRFVKALELFTISRERFVPLAQAGQSVGPPSYPKPSADEEPESVDGQLDSQPRPQLQPYTPPGEPEGQPPIRELPLTPAPAGTIAR</sequence>
<dbReference type="PANTHER" id="PTHR30483">
    <property type="entry name" value="LEUCINE-SPECIFIC-BINDING PROTEIN"/>
    <property type="match status" value="1"/>
</dbReference>
<dbReference type="Proteomes" id="UP000009047">
    <property type="component" value="Chromosome"/>
</dbReference>
<feature type="signal peptide" evidence="4">
    <location>
        <begin position="1"/>
        <end position="22"/>
    </location>
</feature>
<evidence type="ECO:0000259" key="5">
    <source>
        <dbReference type="Pfam" id="PF13458"/>
    </source>
</evidence>
<keyword evidence="2 4" id="KW-0732">Signal</keyword>
<evidence type="ECO:0000256" key="4">
    <source>
        <dbReference type="SAM" id="SignalP"/>
    </source>
</evidence>
<gene>
    <name evidence="6" type="ordered locus">Deba_2061</name>
</gene>
<dbReference type="PROSITE" id="PS51257">
    <property type="entry name" value="PROKAR_LIPOPROTEIN"/>
    <property type="match status" value="1"/>
</dbReference>
<dbReference type="eggNOG" id="COG2956">
    <property type="taxonomic scope" value="Bacteria"/>
</dbReference>
<dbReference type="eggNOG" id="COG0683">
    <property type="taxonomic scope" value="Bacteria"/>
</dbReference>
<dbReference type="AlphaFoldDB" id="E1QIA9"/>
<evidence type="ECO:0000256" key="1">
    <source>
        <dbReference type="ARBA" id="ARBA00010062"/>
    </source>
</evidence>
<evidence type="ECO:0000256" key="3">
    <source>
        <dbReference type="SAM" id="MobiDB-lite"/>
    </source>
</evidence>
<organism evidence="6 7">
    <name type="scientific">Desulfarculus baarsii (strain ATCC 33931 / DSM 2075 / LMG 7858 / VKM B-1802 / 2st14)</name>
    <dbReference type="NCBI Taxonomy" id="644282"/>
    <lineage>
        <taxon>Bacteria</taxon>
        <taxon>Pseudomonadati</taxon>
        <taxon>Thermodesulfobacteriota</taxon>
        <taxon>Desulfarculia</taxon>
        <taxon>Desulfarculales</taxon>
        <taxon>Desulfarculaceae</taxon>
        <taxon>Desulfarculus</taxon>
    </lineage>
</organism>
<dbReference type="EMBL" id="CP002085">
    <property type="protein sequence ID" value="ADK85426.1"/>
    <property type="molecule type" value="Genomic_DNA"/>
</dbReference>
<dbReference type="Gene3D" id="1.25.40.10">
    <property type="entry name" value="Tetratricopeptide repeat domain"/>
    <property type="match status" value="1"/>
</dbReference>
<dbReference type="Gene3D" id="3.40.50.2300">
    <property type="match status" value="2"/>
</dbReference>
<dbReference type="InterPro" id="IPR011990">
    <property type="entry name" value="TPR-like_helical_dom_sf"/>
</dbReference>
<dbReference type="HOGENOM" id="CLU_024917_0_0_7"/>
<dbReference type="STRING" id="644282.Deba_2061"/>
<reference evidence="6 7" key="1">
    <citation type="journal article" date="2010" name="Stand. Genomic Sci.">
        <title>Complete genome sequence of Desulfarculus baarsii type strain (2st14).</title>
        <authorList>
            <person name="Sun H."/>
            <person name="Spring S."/>
            <person name="Lapidus A."/>
            <person name="Davenport K."/>
            <person name="Del Rio T.G."/>
            <person name="Tice H."/>
            <person name="Nolan M."/>
            <person name="Copeland A."/>
            <person name="Cheng J.F."/>
            <person name="Lucas S."/>
            <person name="Tapia R."/>
            <person name="Goodwin L."/>
            <person name="Pitluck S."/>
            <person name="Ivanova N."/>
            <person name="Pagani I."/>
            <person name="Mavromatis K."/>
            <person name="Ovchinnikova G."/>
            <person name="Pati A."/>
            <person name="Chen A."/>
            <person name="Palaniappan K."/>
            <person name="Hauser L."/>
            <person name="Chang Y.J."/>
            <person name="Jeffries C.D."/>
            <person name="Detter J.C."/>
            <person name="Han C."/>
            <person name="Rohde M."/>
            <person name="Brambilla E."/>
            <person name="Goker M."/>
            <person name="Woyke T."/>
            <person name="Bristow J."/>
            <person name="Eisen J.A."/>
            <person name="Markowitz V."/>
            <person name="Hugenholtz P."/>
            <person name="Kyrpides N.C."/>
            <person name="Klenk H.P."/>
            <person name="Land M."/>
        </authorList>
    </citation>
    <scope>NUCLEOTIDE SEQUENCE [LARGE SCALE GENOMIC DNA]</scope>
    <source>
        <strain evidence="7">ATCC 33931 / DSM 2075 / LMG 7858 / VKM B-1802 / 2st14</strain>
    </source>
</reference>
<dbReference type="SUPFAM" id="SSF53822">
    <property type="entry name" value="Periplasmic binding protein-like I"/>
    <property type="match status" value="1"/>
</dbReference>